<dbReference type="RefSeq" id="WP_132747191.1">
    <property type="nucleotide sequence ID" value="NZ_SLXK01000028.1"/>
</dbReference>
<gene>
    <name evidence="2" type="ORF">EV207_1289</name>
</gene>
<organism evidence="2 3">
    <name type="scientific">Scopulibacillus darangshiensis</name>
    <dbReference type="NCBI Taxonomy" id="442528"/>
    <lineage>
        <taxon>Bacteria</taxon>
        <taxon>Bacillati</taxon>
        <taxon>Bacillota</taxon>
        <taxon>Bacilli</taxon>
        <taxon>Bacillales</taxon>
        <taxon>Sporolactobacillaceae</taxon>
        <taxon>Scopulibacillus</taxon>
    </lineage>
</organism>
<dbReference type="EMBL" id="SLXK01000028">
    <property type="protein sequence ID" value="TCP23786.1"/>
    <property type="molecule type" value="Genomic_DNA"/>
</dbReference>
<dbReference type="AlphaFoldDB" id="A0A4V2SLK4"/>
<accession>A0A4V2SLK4</accession>
<sequence length="311" mass="37028">MEKLKLLFITKDQSNKPEKSSYYLTEELKKHCQLMVWHQDGDISNILSQLSFQPDFILLNDWFAPKLCPNINGLKNNRIPKGMIFHDMSNHVHERKRFIVNENIDAVFPHYRDAFKKWYPKFIHRMIWLPHHANIDVYKDYQIKKDIDLLMMGAIAPQLYPLRSLMLKSFYNKPGFIYHPHPGYTNEKDRKPGSFVGKDYAKEINRTKLFLTCNSIFGYSLLKYFEVLACNTLLLAPLNKELSDLGFVDGETMVQITRHDFHEKAIYYIKNEEERLRIANKGYYMVRRNHSTENRAKMLVKNIERIINRFE</sequence>
<dbReference type="Pfam" id="PF13524">
    <property type="entry name" value="Glyco_trans_1_2"/>
    <property type="match status" value="1"/>
</dbReference>
<proteinExistence type="predicted"/>
<dbReference type="Proteomes" id="UP000295416">
    <property type="component" value="Unassembled WGS sequence"/>
</dbReference>
<evidence type="ECO:0000259" key="1">
    <source>
        <dbReference type="Pfam" id="PF13524"/>
    </source>
</evidence>
<keyword evidence="3" id="KW-1185">Reference proteome</keyword>
<evidence type="ECO:0000313" key="2">
    <source>
        <dbReference type="EMBL" id="TCP23786.1"/>
    </source>
</evidence>
<dbReference type="OrthoDB" id="5121913at2"/>
<protein>
    <submittedName>
        <fullName evidence="2">Spore maturation protein CgeB</fullName>
    </submittedName>
</protein>
<reference evidence="2 3" key="1">
    <citation type="submission" date="2019-03" db="EMBL/GenBank/DDBJ databases">
        <title>Genomic Encyclopedia of Type Strains, Phase IV (KMG-IV): sequencing the most valuable type-strain genomes for metagenomic binning, comparative biology and taxonomic classification.</title>
        <authorList>
            <person name="Goeker M."/>
        </authorList>
    </citation>
    <scope>NUCLEOTIDE SEQUENCE [LARGE SCALE GENOMIC DNA]</scope>
    <source>
        <strain evidence="2 3">DSM 19377</strain>
    </source>
</reference>
<feature type="domain" description="Spore protein YkvP/CgeB glycosyl transferase-like" evidence="1">
    <location>
        <begin position="177"/>
        <end position="299"/>
    </location>
</feature>
<dbReference type="InterPro" id="IPR055259">
    <property type="entry name" value="YkvP/CgeB_Glyco_trans-like"/>
</dbReference>
<evidence type="ECO:0000313" key="3">
    <source>
        <dbReference type="Proteomes" id="UP000295416"/>
    </source>
</evidence>
<name>A0A4V2SLK4_9BACL</name>
<comment type="caution">
    <text evidence="2">The sequence shown here is derived from an EMBL/GenBank/DDBJ whole genome shotgun (WGS) entry which is preliminary data.</text>
</comment>